<reference evidence="3 4" key="1">
    <citation type="submission" date="2018-11" db="EMBL/GenBank/DDBJ databases">
        <authorList>
            <consortium name="Pathogen Informatics"/>
        </authorList>
    </citation>
    <scope>NUCLEOTIDE SEQUENCE [LARGE SCALE GENOMIC DNA]</scope>
    <source>
        <strain evidence="3 4">NCTC12929</strain>
    </source>
</reference>
<feature type="transmembrane region" description="Helical" evidence="1">
    <location>
        <begin position="160"/>
        <end position="181"/>
    </location>
</feature>
<keyword evidence="1" id="KW-0812">Transmembrane</keyword>
<feature type="transmembrane region" description="Helical" evidence="1">
    <location>
        <begin position="88"/>
        <end position="107"/>
    </location>
</feature>
<evidence type="ECO:0000313" key="3">
    <source>
        <dbReference type="EMBL" id="VDH04964.1"/>
    </source>
</evidence>
<dbReference type="Pfam" id="PF07786">
    <property type="entry name" value="HGSNAT_cat"/>
    <property type="match status" value="1"/>
</dbReference>
<feature type="domain" description="Heparan-alpha-glucosaminide N-acetyltransferase catalytic" evidence="2">
    <location>
        <begin position="12"/>
        <end position="222"/>
    </location>
</feature>
<dbReference type="RefSeq" id="WP_125151484.1">
    <property type="nucleotide sequence ID" value="NZ_UYIV01000001.1"/>
</dbReference>
<feature type="transmembrane region" description="Helical" evidence="1">
    <location>
        <begin position="258"/>
        <end position="280"/>
    </location>
</feature>
<proteinExistence type="predicted"/>
<evidence type="ECO:0000313" key="4">
    <source>
        <dbReference type="Proteomes" id="UP000270205"/>
    </source>
</evidence>
<evidence type="ECO:0000259" key="2">
    <source>
        <dbReference type="Pfam" id="PF07786"/>
    </source>
</evidence>
<dbReference type="EMBL" id="UYIV01000001">
    <property type="protein sequence ID" value="VDH04964.1"/>
    <property type="molecule type" value="Genomic_DNA"/>
</dbReference>
<feature type="transmembrane region" description="Helical" evidence="1">
    <location>
        <begin position="12"/>
        <end position="34"/>
    </location>
</feature>
<keyword evidence="1" id="KW-0472">Membrane</keyword>
<protein>
    <submittedName>
        <fullName evidence="3">Predicted membrane protein</fullName>
    </submittedName>
</protein>
<feature type="transmembrane region" description="Helical" evidence="1">
    <location>
        <begin position="201"/>
        <end position="219"/>
    </location>
</feature>
<dbReference type="InterPro" id="IPR012429">
    <property type="entry name" value="HGSNAT_cat"/>
</dbReference>
<evidence type="ECO:0000256" key="1">
    <source>
        <dbReference type="SAM" id="Phobius"/>
    </source>
</evidence>
<gene>
    <name evidence="3" type="ORF">NCTC12929_01697</name>
</gene>
<feature type="transmembrane region" description="Helical" evidence="1">
    <location>
        <begin position="46"/>
        <end position="68"/>
    </location>
</feature>
<accession>A0A7Z8YPB0</accession>
<feature type="transmembrane region" description="Helical" evidence="1">
    <location>
        <begin position="300"/>
        <end position="317"/>
    </location>
</feature>
<organism evidence="3 4">
    <name type="scientific">Bergeyella zoohelcum</name>
    <dbReference type="NCBI Taxonomy" id="1015"/>
    <lineage>
        <taxon>Bacteria</taxon>
        <taxon>Pseudomonadati</taxon>
        <taxon>Bacteroidota</taxon>
        <taxon>Flavobacteriia</taxon>
        <taxon>Flavobacteriales</taxon>
        <taxon>Weeksellaceae</taxon>
        <taxon>Bergeyella</taxon>
    </lineage>
</organism>
<feature type="transmembrane region" description="Helical" evidence="1">
    <location>
        <begin position="127"/>
        <end position="153"/>
    </location>
</feature>
<feature type="transmembrane region" description="Helical" evidence="1">
    <location>
        <begin position="228"/>
        <end position="246"/>
    </location>
</feature>
<sequence length="355" mass="41450">MDSVLPVPRSPRWLALDIMKTVAIFIMILVHTIIMNGSKETIYSNFFYGLILVLEGIGAPAFVLAMGVSITLKNRSNRLKIFTRGLQLFVLGYLLNFLKFYPTIVLFKTFPNELFIETYRSNDYEGIVSFLLLGDILQFAAIAYIICANLYLWSFFKNHCFYIGNIVALLIFISSPMLYIYKPDSYLISFLYGETFQVYFPLFPWIGFAFIGLSIGAYYKSNSPFNKNFLFTGILLTIVGIVGILYDKDTFGKDYYHRGMGGLIVYSGQLILFLFLYSYISTYFSKGLQNFIKFCSKNVTLIYIIQWVLIYWNWYFIPYYSQNWTMICMFFILYLITTLLLTKFFNKIINYLKYA</sequence>
<feature type="transmembrane region" description="Helical" evidence="1">
    <location>
        <begin position="323"/>
        <end position="345"/>
    </location>
</feature>
<name>A0A7Z8YPB0_9FLAO</name>
<keyword evidence="1" id="KW-1133">Transmembrane helix</keyword>
<dbReference type="AlphaFoldDB" id="A0A7Z8YPB0"/>
<dbReference type="Proteomes" id="UP000270205">
    <property type="component" value="Unassembled WGS sequence"/>
</dbReference>
<comment type="caution">
    <text evidence="3">The sequence shown here is derived from an EMBL/GenBank/DDBJ whole genome shotgun (WGS) entry which is preliminary data.</text>
</comment>